<protein>
    <submittedName>
        <fullName evidence="3">DUF4105 domain-containing protein</fullName>
    </submittedName>
</protein>
<proteinExistence type="predicted"/>
<keyword evidence="1" id="KW-1133">Transmembrane helix</keyword>
<evidence type="ECO:0000256" key="1">
    <source>
        <dbReference type="SAM" id="Phobius"/>
    </source>
</evidence>
<keyword evidence="1" id="KW-0812">Transmembrane</keyword>
<sequence length="325" mass="36317">MIRLLHVLGHVLVVALIFAGAAWAVTAVWLQLSGPVRLIALALLALTALAALGLWFGDHRGLALALVALAAVTVGGWYQTITPRQDRDWEIDVARGVTARIDGDRVTLNDIRDFDWTSETEATPRWIAQDYDLRQLDSLDMITSVWSRPDIAHLLVSFGFSSGQHVVFSVEIRREKGEKFNEIGGFFRQFEQVLIAATEADIVKLRTNYRKEQVRLYPVDLTPAQIRGMFLSYLELAQELEKEPRFYNTLTSNCTTAVWQLARRLKPDLPLDRRLVLSGRLPDYLTDLGVIAAAPAAVRDAAALITPLGQRDDATTPFSDLIRGR</sequence>
<dbReference type="Pfam" id="PF13387">
    <property type="entry name" value="Lnb_N"/>
    <property type="match status" value="1"/>
</dbReference>
<reference evidence="3 4" key="1">
    <citation type="submission" date="2019-04" db="EMBL/GenBank/DDBJ databases">
        <title>Draft Whole-Genome sequence of the purple photosynthetic bacterium Rhodobacter capsulatus SP108 with an indigenous class A beta-lactamase.</title>
        <authorList>
            <person name="Robertson S."/>
            <person name="Meyer T.E."/>
            <person name="Kyndt J.A."/>
        </authorList>
    </citation>
    <scope>NUCLEOTIDE SEQUENCE [LARGE SCALE GENOMIC DNA]</scope>
    <source>
        <strain evidence="3 4">SP108</strain>
    </source>
</reference>
<feature type="transmembrane region" description="Helical" evidence="1">
    <location>
        <begin position="62"/>
        <end position="78"/>
    </location>
</feature>
<dbReference type="EMBL" id="SWJZ01000041">
    <property type="protein sequence ID" value="TKD18314.1"/>
    <property type="molecule type" value="Genomic_DNA"/>
</dbReference>
<dbReference type="RefSeq" id="WP_136906414.1">
    <property type="nucleotide sequence ID" value="NZ_SWJZ01000041.1"/>
</dbReference>
<evidence type="ECO:0000313" key="4">
    <source>
        <dbReference type="Proteomes" id="UP000310597"/>
    </source>
</evidence>
<evidence type="ECO:0000313" key="3">
    <source>
        <dbReference type="EMBL" id="TKD18314.1"/>
    </source>
</evidence>
<feature type="transmembrane region" description="Helical" evidence="1">
    <location>
        <begin position="34"/>
        <end position="55"/>
    </location>
</feature>
<keyword evidence="1" id="KW-0472">Membrane</keyword>
<name>A0A4U1JST5_RHOCA</name>
<comment type="caution">
    <text evidence="3">The sequence shown here is derived from an EMBL/GenBank/DDBJ whole genome shotgun (WGS) entry which is preliminary data.</text>
</comment>
<dbReference type="InterPro" id="IPR025178">
    <property type="entry name" value="Lnb_N"/>
</dbReference>
<organism evidence="3 4">
    <name type="scientific">Rhodobacter capsulatus</name>
    <name type="common">Rhodopseudomonas capsulata</name>
    <dbReference type="NCBI Taxonomy" id="1061"/>
    <lineage>
        <taxon>Bacteria</taxon>
        <taxon>Pseudomonadati</taxon>
        <taxon>Pseudomonadota</taxon>
        <taxon>Alphaproteobacteria</taxon>
        <taxon>Rhodobacterales</taxon>
        <taxon>Rhodobacter group</taxon>
        <taxon>Rhodobacter</taxon>
    </lineage>
</organism>
<dbReference type="AlphaFoldDB" id="A0A4U1JST5"/>
<accession>A0A4U1JST5</accession>
<dbReference type="OrthoDB" id="274718at2"/>
<feature type="domain" description="Lnb N-terminal periplasmic" evidence="2">
    <location>
        <begin position="123"/>
        <end position="277"/>
    </location>
</feature>
<evidence type="ECO:0000259" key="2">
    <source>
        <dbReference type="Pfam" id="PF13387"/>
    </source>
</evidence>
<gene>
    <name evidence="3" type="ORF">FBT96_10520</name>
</gene>
<dbReference type="Proteomes" id="UP000310597">
    <property type="component" value="Unassembled WGS sequence"/>
</dbReference>